<protein>
    <submittedName>
        <fullName evidence="4">LuxR family transcriptional regulator</fullName>
    </submittedName>
</protein>
<dbReference type="GO" id="GO:0005737">
    <property type="term" value="C:cytoplasm"/>
    <property type="evidence" value="ECO:0007669"/>
    <property type="project" value="TreeGrafter"/>
</dbReference>
<proteinExistence type="predicted"/>
<dbReference type="KEGG" id="afs:AFR_11935"/>
<name>U5VYF4_9ACTN</name>
<evidence type="ECO:0000313" key="5">
    <source>
        <dbReference type="Proteomes" id="UP000017746"/>
    </source>
</evidence>
<sequence length="891" mass="95680">MAEVLVGRDDELERIAEVVSRAAGSAGGALVLRGPAGMGKSALLRAGGDLARERRMRVLSVTGVQAEGRLPFAALRHLMEPLHRKMRAGEPHTAQGPAGEPHTAGLSALELLSSAGSEQPVCLIVDDAQWIDRQSWEALSFLGRRVEDEPLCLLVAVRDGDEAKDRLAGAGLAEVPVGPLPDGAAESLLDRVAADLSPALRRVVLTEAGGNPLGLIELSASAGRLDPTGVPAALPLTARLEQTYSTVVAGLPAPTRELVLMAAVDDSDQLDEVLAAATASLDTLQPALAAGLLTTDGVTVRFRHPLIRSAVQQTATVAERLATHAALARVLPPDDDRHAWHSAAATVGTDEKLSRRMAELAARAGRGGAHDTAIAAWQRAAELTGDLHSRVDRLMWAGMEAMKRGDRKRIEGLVRAIGGYELDESQQVRLLWMREAVLGEGWSGGTRHARLVGVVERIIEQGDDELALDALMMWAMRNWWEPPPPDRRAGIAALAERLRVPAGDTRLIRVLALNAPLERAATVVDRLAEKMQSPPSHPDRLFELAEAATAVGDHPSAALLLTDSIAGARFNGNFSAVLFGLKAQAWVAAHTGEVRLAVVAGEEAQRLALEFGDFVGAISAQLCVGLAEALRGNTAAAIANADEAERQLHSGGRHPFRSVLTAVRGVAMLAAGKPVDAFEHLRRIFDPQDEAFHPYVRLSELAHLAEAARLAERLPELAPIVAECRILAASAPLPVLTVNLRYATALLAADPEQTLRDALKSDLASWPFERARIQLALGEELRRQRRPADARPILRAAWQTLTALGVTPWAERTRRELRATGETVNRAEDRTGRLTAQELQIAQLAARGLSNQEIARQLYVSPRTVSTHLYRIFPKVGVRSRAGLAEALRSE</sequence>
<dbReference type="PROSITE" id="PS50043">
    <property type="entry name" value="HTH_LUXR_2"/>
    <property type="match status" value="1"/>
</dbReference>
<keyword evidence="2" id="KW-0067">ATP-binding</keyword>
<dbReference type="InterPro" id="IPR000792">
    <property type="entry name" value="Tscrpt_reg_LuxR_C"/>
</dbReference>
<keyword evidence="5" id="KW-1185">Reference proteome</keyword>
<dbReference type="InterPro" id="IPR041664">
    <property type="entry name" value="AAA_16"/>
</dbReference>
<dbReference type="AlphaFoldDB" id="U5VYF4"/>
<dbReference type="InterPro" id="IPR036388">
    <property type="entry name" value="WH-like_DNA-bd_sf"/>
</dbReference>
<dbReference type="InterPro" id="IPR011990">
    <property type="entry name" value="TPR-like_helical_dom_sf"/>
</dbReference>
<reference evidence="4 5" key="1">
    <citation type="journal article" date="2014" name="J. Biotechnol.">
        <title>Complete genome sequence of the actinobacterium Actinoplanes friuliensis HAG 010964, producer of the lipopeptide antibiotic friulimycin.</title>
        <authorList>
            <person name="Ruckert C."/>
            <person name="Szczepanowski R."/>
            <person name="Albersmeier A."/>
            <person name="Goesmann A."/>
            <person name="Fischer N."/>
            <person name="Steinkamper A."/>
            <person name="Puhler A."/>
            <person name="Biener R."/>
            <person name="Schwartz D."/>
            <person name="Kalinowski J."/>
        </authorList>
    </citation>
    <scope>NUCLEOTIDE SEQUENCE [LARGE SCALE GENOMIC DNA]</scope>
    <source>
        <strain evidence="4 5">DSM 7358</strain>
    </source>
</reference>
<feature type="domain" description="HTH luxR-type" evidence="3">
    <location>
        <begin position="827"/>
        <end position="891"/>
    </location>
</feature>
<dbReference type="GO" id="GO:0006355">
    <property type="term" value="P:regulation of DNA-templated transcription"/>
    <property type="evidence" value="ECO:0007669"/>
    <property type="project" value="InterPro"/>
</dbReference>
<organism evidence="4 5">
    <name type="scientific">Actinoplanes friuliensis DSM 7358</name>
    <dbReference type="NCBI Taxonomy" id="1246995"/>
    <lineage>
        <taxon>Bacteria</taxon>
        <taxon>Bacillati</taxon>
        <taxon>Actinomycetota</taxon>
        <taxon>Actinomycetes</taxon>
        <taxon>Micromonosporales</taxon>
        <taxon>Micromonosporaceae</taxon>
        <taxon>Actinoplanes</taxon>
    </lineage>
</organism>
<evidence type="ECO:0000313" key="4">
    <source>
        <dbReference type="EMBL" id="AGZ40676.1"/>
    </source>
</evidence>
<dbReference type="eggNOG" id="COG2909">
    <property type="taxonomic scope" value="Bacteria"/>
</dbReference>
<evidence type="ECO:0000256" key="2">
    <source>
        <dbReference type="ARBA" id="ARBA00022840"/>
    </source>
</evidence>
<dbReference type="SMART" id="SM00421">
    <property type="entry name" value="HTH_LUXR"/>
    <property type="match status" value="1"/>
</dbReference>
<dbReference type="GO" id="GO:0004016">
    <property type="term" value="F:adenylate cyclase activity"/>
    <property type="evidence" value="ECO:0007669"/>
    <property type="project" value="TreeGrafter"/>
</dbReference>
<dbReference type="HOGENOM" id="CLU_006850_4_1_11"/>
<dbReference type="InterPro" id="IPR016032">
    <property type="entry name" value="Sig_transdc_resp-reg_C-effctor"/>
</dbReference>
<evidence type="ECO:0000259" key="3">
    <source>
        <dbReference type="PROSITE" id="PS50043"/>
    </source>
</evidence>
<dbReference type="PATRIC" id="fig|1246995.3.peg.2430"/>
<dbReference type="SUPFAM" id="SSF46894">
    <property type="entry name" value="C-terminal effector domain of the bipartite response regulators"/>
    <property type="match status" value="1"/>
</dbReference>
<dbReference type="SUPFAM" id="SSF52540">
    <property type="entry name" value="P-loop containing nucleoside triphosphate hydrolases"/>
    <property type="match status" value="1"/>
</dbReference>
<dbReference type="Pfam" id="PF13191">
    <property type="entry name" value="AAA_16"/>
    <property type="match status" value="1"/>
</dbReference>
<dbReference type="CDD" id="cd06170">
    <property type="entry name" value="LuxR_C_like"/>
    <property type="match status" value="1"/>
</dbReference>
<dbReference type="PRINTS" id="PR00038">
    <property type="entry name" value="HTHLUXR"/>
</dbReference>
<gene>
    <name evidence="4" type="ORF">AFR_11935</name>
</gene>
<accession>U5VYF4</accession>
<dbReference type="Gene3D" id="1.10.10.10">
    <property type="entry name" value="Winged helix-like DNA-binding domain superfamily/Winged helix DNA-binding domain"/>
    <property type="match status" value="1"/>
</dbReference>
<evidence type="ECO:0000256" key="1">
    <source>
        <dbReference type="ARBA" id="ARBA00022741"/>
    </source>
</evidence>
<dbReference type="GO" id="GO:0005524">
    <property type="term" value="F:ATP binding"/>
    <property type="evidence" value="ECO:0007669"/>
    <property type="project" value="UniProtKB-KW"/>
</dbReference>
<dbReference type="SUPFAM" id="SSF48452">
    <property type="entry name" value="TPR-like"/>
    <property type="match status" value="1"/>
</dbReference>
<dbReference type="Pfam" id="PF00196">
    <property type="entry name" value="GerE"/>
    <property type="match status" value="1"/>
</dbReference>
<dbReference type="PANTHER" id="PTHR16305">
    <property type="entry name" value="TESTICULAR SOLUBLE ADENYLYL CYCLASE"/>
    <property type="match status" value="1"/>
</dbReference>
<dbReference type="EMBL" id="CP006272">
    <property type="protein sequence ID" value="AGZ40676.1"/>
    <property type="molecule type" value="Genomic_DNA"/>
</dbReference>
<dbReference type="PANTHER" id="PTHR16305:SF35">
    <property type="entry name" value="TRANSCRIPTIONAL ACTIVATOR DOMAIN"/>
    <property type="match status" value="1"/>
</dbReference>
<dbReference type="Gene3D" id="3.40.50.300">
    <property type="entry name" value="P-loop containing nucleotide triphosphate hydrolases"/>
    <property type="match status" value="1"/>
</dbReference>
<dbReference type="PROSITE" id="PS00622">
    <property type="entry name" value="HTH_LUXR_1"/>
    <property type="match status" value="1"/>
</dbReference>
<dbReference type="GO" id="GO:0003677">
    <property type="term" value="F:DNA binding"/>
    <property type="evidence" value="ECO:0007669"/>
    <property type="project" value="InterPro"/>
</dbReference>
<dbReference type="Proteomes" id="UP000017746">
    <property type="component" value="Chromosome"/>
</dbReference>
<dbReference type="InterPro" id="IPR027417">
    <property type="entry name" value="P-loop_NTPase"/>
</dbReference>
<dbReference type="STRING" id="1246995.AFR_11935"/>
<keyword evidence="1" id="KW-0547">Nucleotide-binding</keyword>